<evidence type="ECO:0000259" key="4">
    <source>
        <dbReference type="Pfam" id="PF20732"/>
    </source>
</evidence>
<feature type="domain" description="Peptidoglycan beta-N-acetylmuramidase NamZ C-terminal" evidence="4">
    <location>
        <begin position="618"/>
        <end position="767"/>
    </location>
</feature>
<dbReference type="Pfam" id="PF07075">
    <property type="entry name" value="NamZ_N"/>
    <property type="match status" value="1"/>
</dbReference>
<reference evidence="5 6" key="1">
    <citation type="submission" date="2018-02" db="EMBL/GenBank/DDBJ databases">
        <title>Comparative genomes isolates from brazilian mangrove.</title>
        <authorList>
            <person name="Araujo J.E."/>
            <person name="Taketani R.G."/>
            <person name="Silva M.C.P."/>
            <person name="Loureco M.V."/>
            <person name="Andreote F.D."/>
        </authorList>
    </citation>
    <scope>NUCLEOTIDE SEQUENCE [LARGE SCALE GENOMIC DNA]</scope>
    <source>
        <strain evidence="5 6">Nap-Phe MGV</strain>
    </source>
</reference>
<dbReference type="InterPro" id="IPR012338">
    <property type="entry name" value="Beta-lactam/transpept-like"/>
</dbReference>
<dbReference type="Pfam" id="PF20732">
    <property type="entry name" value="NamZ_C"/>
    <property type="match status" value="1"/>
</dbReference>
<evidence type="ECO:0000259" key="3">
    <source>
        <dbReference type="Pfam" id="PF07075"/>
    </source>
</evidence>
<dbReference type="EMBL" id="PUHZ01000013">
    <property type="protein sequence ID" value="PQO45701.1"/>
    <property type="molecule type" value="Genomic_DNA"/>
</dbReference>
<feature type="domain" description="Beta-lactamase-related" evidence="2">
    <location>
        <begin position="42"/>
        <end position="367"/>
    </location>
</feature>
<proteinExistence type="predicted"/>
<dbReference type="Gene3D" id="3.40.710.10">
    <property type="entry name" value="DD-peptidase/beta-lactamase superfamily"/>
    <property type="match status" value="1"/>
</dbReference>
<dbReference type="GO" id="GO:0033922">
    <property type="term" value="F:peptidoglycan beta-N-acetylmuramidase activity"/>
    <property type="evidence" value="ECO:0007669"/>
    <property type="project" value="InterPro"/>
</dbReference>
<dbReference type="Proteomes" id="UP000237819">
    <property type="component" value="Unassembled WGS sequence"/>
</dbReference>
<dbReference type="RefSeq" id="WP_105335725.1">
    <property type="nucleotide sequence ID" value="NZ_PUHZ01000013.1"/>
</dbReference>
<dbReference type="Gene3D" id="3.40.50.12170">
    <property type="entry name" value="Uncharacterised protein PF07075, DUF1343"/>
    <property type="match status" value="1"/>
</dbReference>
<dbReference type="InterPro" id="IPR048502">
    <property type="entry name" value="NamZ_N"/>
</dbReference>
<dbReference type="OrthoDB" id="9801061at2"/>
<dbReference type="InterPro" id="IPR001466">
    <property type="entry name" value="Beta-lactam-related"/>
</dbReference>
<keyword evidence="1" id="KW-0732">Signal</keyword>
<name>A0A2S8GMW3_9BACT</name>
<sequence length="767" mass="83448">MRHRLLIWAALLFAAPCAALAQLPHAAPTEVGMRANFGADIERHVQTALEEEKMPGCVVLVARHGKIVFEKAFGNRRVKPAVEAMTTDTLFDMASITKPIVTATSIMQLVERGDVRLSEKVSTYLPEFTGHGKEDITVEQLMIHVSGLTPDNALSDYDNGWPDAYKAICKLKLLSPAGDKFRYSDVGFLLLGEIVARVSGDPLDEYARKNIFEPLGMKQSGYNPPAELCENAVTTEKVNGEWLKGTVHDPRARAMNGVAGHAGLFSTADDVAIYAQAMLDSRNGGEKTLLQPKTLALMTSPHDAVGNNRGLGWDKQSSYSRNRGELMTSQAFGHGGFTGTSLWIDPGLDLVVLFLSNRVHPDGKGSVNDLAGKIGTIASAACLTGANDSPAPPTKLGVDVLADSKFAALKGRKVGLIGNHTSRTKAGVSTSKLLADAPEVELVALFSPEHGFSGAFDQSEIGDTVDPETGIPVRSLYGKTRKPTPEQLAGVDTLVFDIQDVGCRFYTYISTMGLAMEAAAENNIEFVVLDRPNPIGGELMEGPMLDEEKQSFVAFHQIPVRHGMTIGEIAQMINAERKFGTDLKVIKLENWTRDELLFDTGLPWRNTSPNMRSLTEALLYPGIGLLETTNISVGRGTDTPFELIGAPWINGPELAKAIEAYHPPGVRIVPIEFQPTSSKFEGEMCGGVNFVITDWKTFRPVHLAWATAVALRKTYPDAWETKRLPTLLGNGTVLKQIEDGVAPDTIMQDYASDLNEFSRRRAPFLLY</sequence>
<feature type="domain" description="Peptidoglycan beta-N-acetylmuramidase NamZ N-terminal" evidence="3">
    <location>
        <begin position="414"/>
        <end position="614"/>
    </location>
</feature>
<evidence type="ECO:0000256" key="1">
    <source>
        <dbReference type="SAM" id="SignalP"/>
    </source>
</evidence>
<dbReference type="Pfam" id="PF00144">
    <property type="entry name" value="Beta-lactamase"/>
    <property type="match status" value="1"/>
</dbReference>
<feature type="chain" id="PRO_5015720832" evidence="1">
    <location>
        <begin position="22"/>
        <end position="767"/>
    </location>
</feature>
<dbReference type="PANTHER" id="PTHR42915">
    <property type="entry name" value="HYPOTHETICAL 460 KDA PROTEIN IN FEUA-SIGW INTERGENIC REGION [PRECURSOR]"/>
    <property type="match status" value="1"/>
</dbReference>
<comment type="caution">
    <text evidence="5">The sequence shown here is derived from an EMBL/GenBank/DDBJ whole genome shotgun (WGS) entry which is preliminary data.</text>
</comment>
<organism evidence="5 6">
    <name type="scientific">Blastopirellula marina</name>
    <dbReference type="NCBI Taxonomy" id="124"/>
    <lineage>
        <taxon>Bacteria</taxon>
        <taxon>Pseudomonadati</taxon>
        <taxon>Planctomycetota</taxon>
        <taxon>Planctomycetia</taxon>
        <taxon>Pirellulales</taxon>
        <taxon>Pirellulaceae</taxon>
        <taxon>Blastopirellula</taxon>
    </lineage>
</organism>
<accession>A0A2S8GMW3</accession>
<dbReference type="PANTHER" id="PTHR42915:SF1">
    <property type="entry name" value="PEPTIDOGLYCAN BETA-N-ACETYLMURAMIDASE NAMZ"/>
    <property type="match status" value="1"/>
</dbReference>
<dbReference type="InterPro" id="IPR008302">
    <property type="entry name" value="NamZ"/>
</dbReference>
<dbReference type="SUPFAM" id="SSF56601">
    <property type="entry name" value="beta-lactamase/transpeptidase-like"/>
    <property type="match status" value="1"/>
</dbReference>
<dbReference type="AlphaFoldDB" id="A0A2S8GMW3"/>
<dbReference type="Gene3D" id="3.90.1150.140">
    <property type="match status" value="1"/>
</dbReference>
<protein>
    <submittedName>
        <fullName evidence="5">Uncharacterized protein</fullName>
    </submittedName>
</protein>
<evidence type="ECO:0000313" key="5">
    <source>
        <dbReference type="EMBL" id="PQO45701.1"/>
    </source>
</evidence>
<dbReference type="InterPro" id="IPR048503">
    <property type="entry name" value="NamZ_C"/>
</dbReference>
<gene>
    <name evidence="5" type="ORF">C5Y93_12280</name>
</gene>
<feature type="signal peptide" evidence="1">
    <location>
        <begin position="1"/>
        <end position="21"/>
    </location>
</feature>
<evidence type="ECO:0000259" key="2">
    <source>
        <dbReference type="Pfam" id="PF00144"/>
    </source>
</evidence>
<evidence type="ECO:0000313" key="6">
    <source>
        <dbReference type="Proteomes" id="UP000237819"/>
    </source>
</evidence>